<name>A0ABR8Q593_9CLOT</name>
<evidence type="ECO:0000313" key="3">
    <source>
        <dbReference type="Proteomes" id="UP000640335"/>
    </source>
</evidence>
<dbReference type="PROSITE" id="PS51257">
    <property type="entry name" value="PROKAR_LIPOPROTEIN"/>
    <property type="match status" value="1"/>
</dbReference>
<comment type="caution">
    <text evidence="2">The sequence shown here is derived from an EMBL/GenBank/DDBJ whole genome shotgun (WGS) entry which is preliminary data.</text>
</comment>
<organism evidence="2 3">
    <name type="scientific">Clostridium gallinarum</name>
    <dbReference type="NCBI Taxonomy" id="2762246"/>
    <lineage>
        <taxon>Bacteria</taxon>
        <taxon>Bacillati</taxon>
        <taxon>Bacillota</taxon>
        <taxon>Clostridia</taxon>
        <taxon>Eubacteriales</taxon>
        <taxon>Clostridiaceae</taxon>
        <taxon>Clostridium</taxon>
    </lineage>
</organism>
<dbReference type="RefSeq" id="WP_191750366.1">
    <property type="nucleotide sequence ID" value="NZ_JACSQZ010000038.1"/>
</dbReference>
<feature type="domain" description="DUF4097" evidence="1">
    <location>
        <begin position="61"/>
        <end position="271"/>
    </location>
</feature>
<reference evidence="2 3" key="1">
    <citation type="submission" date="2020-08" db="EMBL/GenBank/DDBJ databases">
        <title>A Genomic Blueprint of the Chicken Gut Microbiome.</title>
        <authorList>
            <person name="Gilroy R."/>
            <person name="Ravi A."/>
            <person name="Getino M."/>
            <person name="Pursley I."/>
            <person name="Horton D.L."/>
            <person name="Alikhan N.-F."/>
            <person name="Baker D."/>
            <person name="Gharbi K."/>
            <person name="Hall N."/>
            <person name="Watson M."/>
            <person name="Adriaenssens E.M."/>
            <person name="Foster-Nyarko E."/>
            <person name="Jarju S."/>
            <person name="Secka A."/>
            <person name="Antonio M."/>
            <person name="Oren A."/>
            <person name="Chaudhuri R."/>
            <person name="La Ragione R.M."/>
            <person name="Hildebrand F."/>
            <person name="Pallen M.J."/>
        </authorList>
    </citation>
    <scope>NUCLEOTIDE SEQUENCE [LARGE SCALE GENOMIC DNA]</scope>
    <source>
        <strain evidence="2 3">Sa3CUN1</strain>
    </source>
</reference>
<dbReference type="Proteomes" id="UP000640335">
    <property type="component" value="Unassembled WGS sequence"/>
</dbReference>
<dbReference type="InterPro" id="IPR025164">
    <property type="entry name" value="Toastrack_DUF4097"/>
</dbReference>
<gene>
    <name evidence="2" type="ORF">H9660_10655</name>
</gene>
<dbReference type="Pfam" id="PF13349">
    <property type="entry name" value="DUF4097"/>
    <property type="match status" value="1"/>
</dbReference>
<protein>
    <submittedName>
        <fullName evidence="2">DUF4097 family beta strand repeat protein</fullName>
    </submittedName>
</protein>
<keyword evidence="3" id="KW-1185">Reference proteome</keyword>
<proteinExistence type="predicted"/>
<dbReference type="EMBL" id="JACSQZ010000038">
    <property type="protein sequence ID" value="MBD7915605.1"/>
    <property type="molecule type" value="Genomic_DNA"/>
</dbReference>
<evidence type="ECO:0000259" key="1">
    <source>
        <dbReference type="Pfam" id="PF13349"/>
    </source>
</evidence>
<accession>A0ABR8Q593</accession>
<evidence type="ECO:0000313" key="2">
    <source>
        <dbReference type="EMBL" id="MBD7915605.1"/>
    </source>
</evidence>
<sequence length="272" mass="29477">MRRFLEVILALTITIMLTGCGIKFGVESRKNEWFESSSNNKSNDTNYSSSNIDISESIDGITKLDISIDASNIDINYYDGDNLEISGVLSKYSKGVKTEKSSNKFIIKEEVKKSGNIASDAASKIEIRIPRVFKGNLEIDFGFAECKIHDLELNDIVINGGVGSLSLDEISFNKLDLESGVGEVSLETKKKTGNIKIEGGVGETNISLGDINGDLEFQGGMGSATIKVPENAPIDINTDSGIGNVKIRAKTSNEEKYKFDIEVGIGSVEITN</sequence>